<dbReference type="RefSeq" id="WP_172356658.1">
    <property type="nucleotide sequence ID" value="NZ_BLLH01000006.1"/>
</dbReference>
<dbReference type="EMBL" id="BLLH01000006">
    <property type="protein sequence ID" value="GFH40797.1"/>
    <property type="molecule type" value="Genomic_DNA"/>
</dbReference>
<sequence>MHKEIFRANRHICRNCGSEEFEWYGSTFYDGERIEEGACVKCHSKHSRVFDFYYIYTELIDSKEKHYDKETTCPNCGSFLDKDEGERHSKDKKIWWVVKCPNPKCKKHSAVVYDDVYQFSVAEVEERE</sequence>
<comment type="caution">
    <text evidence="1">The sequence shown here is derived from an EMBL/GenBank/DDBJ whole genome shotgun (WGS) entry which is preliminary data.</text>
</comment>
<reference evidence="1 2" key="1">
    <citation type="submission" date="2020-02" db="EMBL/GenBank/DDBJ databases">
        <title>Draft genome sequence of Lactococcus sp. Hs20B0-1.</title>
        <authorList>
            <person name="Noda S."/>
            <person name="Yuki M."/>
            <person name="Ohkuma M."/>
        </authorList>
    </citation>
    <scope>NUCLEOTIDE SEQUENCE [LARGE SCALE GENOMIC DNA]</scope>
    <source>
        <strain evidence="1 2">Hs20B0-1</strain>
    </source>
</reference>
<dbReference type="Proteomes" id="UP000475928">
    <property type="component" value="Unassembled WGS sequence"/>
</dbReference>
<protein>
    <submittedName>
        <fullName evidence="1">Uncharacterized protein</fullName>
    </submittedName>
</protein>
<keyword evidence="2" id="KW-1185">Reference proteome</keyword>
<name>A0A6A0BAE7_9LACT</name>
<gene>
    <name evidence="1" type="ORF">Hs20B_11950</name>
</gene>
<organism evidence="1 2">
    <name type="scientific">Pseudolactococcus insecticola</name>
    <dbReference type="NCBI Taxonomy" id="2709158"/>
    <lineage>
        <taxon>Bacteria</taxon>
        <taxon>Bacillati</taxon>
        <taxon>Bacillota</taxon>
        <taxon>Bacilli</taxon>
        <taxon>Lactobacillales</taxon>
        <taxon>Streptococcaceae</taxon>
        <taxon>Pseudolactococcus</taxon>
    </lineage>
</organism>
<dbReference type="AlphaFoldDB" id="A0A6A0BAE7"/>
<evidence type="ECO:0000313" key="2">
    <source>
        <dbReference type="Proteomes" id="UP000475928"/>
    </source>
</evidence>
<accession>A0A6A0BAE7</accession>
<evidence type="ECO:0000313" key="1">
    <source>
        <dbReference type="EMBL" id="GFH40797.1"/>
    </source>
</evidence>
<proteinExistence type="predicted"/>